<dbReference type="Proteomes" id="UP000613255">
    <property type="component" value="Unassembled WGS sequence"/>
</dbReference>
<protein>
    <submittedName>
        <fullName evidence="1">Uncharacterized protein</fullName>
    </submittedName>
</protein>
<name>A0A934HP05_9RHOB</name>
<reference evidence="1" key="1">
    <citation type="submission" date="2020-12" db="EMBL/GenBank/DDBJ databases">
        <title>Pontibaca salina gen. nov., sp. nov., isolated from marine sediment.</title>
        <authorList>
            <person name="Bo J."/>
            <person name="Wang S."/>
            <person name="Song X."/>
            <person name="Du Z."/>
        </authorList>
    </citation>
    <scope>NUCLEOTIDE SEQUENCE</scope>
    <source>
        <strain evidence="1">S1109L</strain>
    </source>
</reference>
<sequence>MDRAQKAQAALITTAVALVTGAWSGPNADLWREVLTGALKEVDKCSSHLKPVRDCAVAFVSADGDRARAAELVYLQRALRKFYEHQASTHWDALNSGEAQHD</sequence>
<evidence type="ECO:0000313" key="1">
    <source>
        <dbReference type="EMBL" id="MBI6628341.1"/>
    </source>
</evidence>
<keyword evidence="2" id="KW-1185">Reference proteome</keyword>
<organism evidence="1 2">
    <name type="scientific">Pontibaca salina</name>
    <dbReference type="NCBI Taxonomy" id="2795731"/>
    <lineage>
        <taxon>Bacteria</taxon>
        <taxon>Pseudomonadati</taxon>
        <taxon>Pseudomonadota</taxon>
        <taxon>Alphaproteobacteria</taxon>
        <taxon>Rhodobacterales</taxon>
        <taxon>Roseobacteraceae</taxon>
        <taxon>Pontibaca</taxon>
    </lineage>
</organism>
<dbReference type="AlphaFoldDB" id="A0A934HP05"/>
<dbReference type="EMBL" id="JAEIJD010000001">
    <property type="protein sequence ID" value="MBI6628341.1"/>
    <property type="molecule type" value="Genomic_DNA"/>
</dbReference>
<gene>
    <name evidence="1" type="ORF">JAO82_00465</name>
</gene>
<evidence type="ECO:0000313" key="2">
    <source>
        <dbReference type="Proteomes" id="UP000613255"/>
    </source>
</evidence>
<dbReference type="RefSeq" id="WP_198684370.1">
    <property type="nucleotide sequence ID" value="NZ_JAEIJD010000001.1"/>
</dbReference>
<proteinExistence type="predicted"/>
<accession>A0A934HP05</accession>
<comment type="caution">
    <text evidence="1">The sequence shown here is derived from an EMBL/GenBank/DDBJ whole genome shotgun (WGS) entry which is preliminary data.</text>
</comment>